<evidence type="ECO:0000256" key="5">
    <source>
        <dbReference type="ARBA" id="ARBA00023136"/>
    </source>
</evidence>
<feature type="transmembrane region" description="Helical" evidence="7">
    <location>
        <begin position="445"/>
        <end position="467"/>
    </location>
</feature>
<dbReference type="InterPro" id="IPR020846">
    <property type="entry name" value="MFS_dom"/>
</dbReference>
<feature type="transmembrane region" description="Helical" evidence="7">
    <location>
        <begin position="89"/>
        <end position="109"/>
    </location>
</feature>
<name>A0A1U7LM91_NEOID</name>
<evidence type="ECO:0000256" key="7">
    <source>
        <dbReference type="SAM" id="Phobius"/>
    </source>
</evidence>
<feature type="transmembrane region" description="Helical" evidence="7">
    <location>
        <begin position="116"/>
        <end position="136"/>
    </location>
</feature>
<evidence type="ECO:0000256" key="3">
    <source>
        <dbReference type="ARBA" id="ARBA00022692"/>
    </source>
</evidence>
<feature type="transmembrane region" description="Helical" evidence="7">
    <location>
        <begin position="41"/>
        <end position="62"/>
    </location>
</feature>
<evidence type="ECO:0000256" key="2">
    <source>
        <dbReference type="ARBA" id="ARBA00022448"/>
    </source>
</evidence>
<gene>
    <name evidence="9" type="ORF">NEOLI_004097</name>
</gene>
<feature type="transmembrane region" description="Helical" evidence="7">
    <location>
        <begin position="326"/>
        <end position="344"/>
    </location>
</feature>
<keyword evidence="5 7" id="KW-0472">Membrane</keyword>
<accession>A0A1U7LM91</accession>
<dbReference type="PANTHER" id="PTHR43791:SF36">
    <property type="entry name" value="TRANSPORTER, PUTATIVE (AFU_ORTHOLOGUE AFUA_6G08340)-RELATED"/>
    <property type="match status" value="1"/>
</dbReference>
<feature type="transmembrane region" description="Helical" evidence="7">
    <location>
        <begin position="178"/>
        <end position="198"/>
    </location>
</feature>
<feature type="transmembrane region" description="Helical" evidence="7">
    <location>
        <begin position="381"/>
        <end position="402"/>
    </location>
</feature>
<comment type="similarity">
    <text evidence="6">Belongs to the major facilitator superfamily. Allantoate permease family.</text>
</comment>
<dbReference type="PANTHER" id="PTHR43791">
    <property type="entry name" value="PERMEASE-RELATED"/>
    <property type="match status" value="1"/>
</dbReference>
<feature type="transmembrane region" description="Helical" evidence="7">
    <location>
        <begin position="414"/>
        <end position="433"/>
    </location>
</feature>
<feature type="transmembrane region" description="Helical" evidence="7">
    <location>
        <begin position="218"/>
        <end position="241"/>
    </location>
</feature>
<comment type="subcellular location">
    <subcellularLocation>
        <location evidence="1">Membrane</location>
        <topology evidence="1">Multi-pass membrane protein</topology>
    </subcellularLocation>
</comment>
<protein>
    <submittedName>
        <fullName evidence="9">High-affinity nicotinic acid transporter</fullName>
    </submittedName>
</protein>
<dbReference type="GO" id="GO:0022857">
    <property type="term" value="F:transmembrane transporter activity"/>
    <property type="evidence" value="ECO:0007669"/>
    <property type="project" value="InterPro"/>
</dbReference>
<keyword evidence="10" id="KW-1185">Reference proteome</keyword>
<feature type="transmembrane region" description="Helical" evidence="7">
    <location>
        <begin position="356"/>
        <end position="375"/>
    </location>
</feature>
<dbReference type="Pfam" id="PF07690">
    <property type="entry name" value="MFS_1"/>
    <property type="match status" value="1"/>
</dbReference>
<dbReference type="PROSITE" id="PS50850">
    <property type="entry name" value="MFS"/>
    <property type="match status" value="1"/>
</dbReference>
<dbReference type="FunFam" id="1.20.1250.20:FF:000018">
    <property type="entry name" value="MFS transporter permease"/>
    <property type="match status" value="1"/>
</dbReference>
<dbReference type="SUPFAM" id="SSF103473">
    <property type="entry name" value="MFS general substrate transporter"/>
    <property type="match status" value="1"/>
</dbReference>
<comment type="caution">
    <text evidence="9">The sequence shown here is derived from an EMBL/GenBank/DDBJ whole genome shotgun (WGS) entry which is preliminary data.</text>
</comment>
<feature type="transmembrane region" description="Helical" evidence="7">
    <location>
        <begin position="289"/>
        <end position="314"/>
    </location>
</feature>
<dbReference type="EMBL" id="LXFE01001401">
    <property type="protein sequence ID" value="OLL23631.1"/>
    <property type="molecule type" value="Genomic_DNA"/>
</dbReference>
<dbReference type="GO" id="GO:0016020">
    <property type="term" value="C:membrane"/>
    <property type="evidence" value="ECO:0007669"/>
    <property type="project" value="UniProtKB-SubCell"/>
</dbReference>
<sequence>MMQELKRTVSYSYDKDSIAHSGHDEALQYIREQKKLAEKKLVRKLDMVIMPLTMLLYLAAYLDRSNLGNAKLQGLEKDILNNDSNKFDWIASMFYIAYVIFGLPVTLGVKYFDPSTWIAVCTIIWGTASTLHAATFNFAELSAARVCLGIAEAGFGPSMTVYYSFFYTRDEIGLRNSLFIGSAAAAGAFGGLIAYGVSKIKSHIATWRILFLIEGTPTIALGLLGIFKVWFTANFAVFLLLPGRPETTRLLNEEERALAIERMNRQSSAEAPHTIVREQIFWALKDYKVWMCALVYQGLNVALSSISTFLPTIVKSLGYSNARAQLFSVPPYSVAFVVMLLAAWNSDRVRNRGFHICPLALVSALGYAILSFEHHNDHVRYFATFLIVSGTYPGIPLTLSWVANNAATETKRTIATPMVICLGHIFSIIGTRIFPRADAPRYKKGFAICLGGALWAAILSLLLSLLLRWQNKRKDELHGKPVLHDKINTSEMGDSAPGFRFVP</sequence>
<dbReference type="OMA" id="QATYWAI"/>
<dbReference type="FunFam" id="1.20.1250.20:FF:000013">
    <property type="entry name" value="MFS general substrate transporter"/>
    <property type="match status" value="1"/>
</dbReference>
<evidence type="ECO:0000259" key="8">
    <source>
        <dbReference type="PROSITE" id="PS50850"/>
    </source>
</evidence>
<evidence type="ECO:0000256" key="4">
    <source>
        <dbReference type="ARBA" id="ARBA00022989"/>
    </source>
</evidence>
<dbReference type="InterPro" id="IPR036259">
    <property type="entry name" value="MFS_trans_sf"/>
</dbReference>
<proteinExistence type="inferred from homology"/>
<keyword evidence="4 7" id="KW-1133">Transmembrane helix</keyword>
<dbReference type="InterPro" id="IPR011701">
    <property type="entry name" value="MFS"/>
</dbReference>
<dbReference type="AlphaFoldDB" id="A0A1U7LM91"/>
<keyword evidence="2" id="KW-0813">Transport</keyword>
<reference evidence="9 10" key="1">
    <citation type="submission" date="2016-04" db="EMBL/GenBank/DDBJ databases">
        <title>Evolutionary innovation and constraint leading to complex multicellularity in the Ascomycota.</title>
        <authorList>
            <person name="Cisse O."/>
            <person name="Nguyen A."/>
            <person name="Hewitt D.A."/>
            <person name="Jedd G."/>
            <person name="Stajich J.E."/>
        </authorList>
    </citation>
    <scope>NUCLEOTIDE SEQUENCE [LARGE SCALE GENOMIC DNA]</scope>
    <source>
        <strain evidence="9 10">DAH-3</strain>
    </source>
</reference>
<keyword evidence="3 7" id="KW-0812">Transmembrane</keyword>
<feature type="transmembrane region" description="Helical" evidence="7">
    <location>
        <begin position="142"/>
        <end position="166"/>
    </location>
</feature>
<dbReference type="Gene3D" id="1.20.1250.20">
    <property type="entry name" value="MFS general substrate transporter like domains"/>
    <property type="match status" value="2"/>
</dbReference>
<evidence type="ECO:0000313" key="10">
    <source>
        <dbReference type="Proteomes" id="UP000186594"/>
    </source>
</evidence>
<evidence type="ECO:0000313" key="9">
    <source>
        <dbReference type="EMBL" id="OLL23631.1"/>
    </source>
</evidence>
<dbReference type="Proteomes" id="UP000186594">
    <property type="component" value="Unassembled WGS sequence"/>
</dbReference>
<evidence type="ECO:0000256" key="1">
    <source>
        <dbReference type="ARBA" id="ARBA00004141"/>
    </source>
</evidence>
<organism evidence="9 10">
    <name type="scientific">Neolecta irregularis (strain DAH-3)</name>
    <dbReference type="NCBI Taxonomy" id="1198029"/>
    <lineage>
        <taxon>Eukaryota</taxon>
        <taxon>Fungi</taxon>
        <taxon>Dikarya</taxon>
        <taxon>Ascomycota</taxon>
        <taxon>Taphrinomycotina</taxon>
        <taxon>Neolectales</taxon>
        <taxon>Neolectaceae</taxon>
        <taxon>Neolecta</taxon>
    </lineage>
</organism>
<dbReference type="STRING" id="1198029.A0A1U7LM91"/>
<feature type="domain" description="Major facilitator superfamily (MFS) profile" evidence="8">
    <location>
        <begin position="49"/>
        <end position="472"/>
    </location>
</feature>
<evidence type="ECO:0000256" key="6">
    <source>
        <dbReference type="ARBA" id="ARBA00037968"/>
    </source>
</evidence>
<dbReference type="OrthoDB" id="2985014at2759"/>